<evidence type="ECO:0000313" key="3">
    <source>
        <dbReference type="Proteomes" id="UP000534677"/>
    </source>
</evidence>
<dbReference type="EMBL" id="JAAXCZ010000026">
    <property type="protein sequence ID" value="MBC2385271.1"/>
    <property type="molecule type" value="Genomic_DNA"/>
</dbReference>
<protein>
    <submittedName>
        <fullName evidence="2">Type IV pilus biogenesis protein PilP</fullName>
    </submittedName>
</protein>
<keyword evidence="3" id="KW-1185">Reference proteome</keyword>
<dbReference type="NCBIfam" id="TIGR03021">
    <property type="entry name" value="pilP_fam"/>
    <property type="match status" value="1"/>
</dbReference>
<name>A0ABR6THQ9_9PSED</name>
<gene>
    <name evidence="2" type="primary">pilP</name>
    <name evidence="2" type="ORF">HF209_30415</name>
</gene>
<proteinExistence type="predicted"/>
<evidence type="ECO:0000313" key="2">
    <source>
        <dbReference type="EMBL" id="MBC2385271.1"/>
    </source>
</evidence>
<comment type="caution">
    <text evidence="2">The sequence shown here is derived from an EMBL/GenBank/DDBJ whole genome shotgun (WGS) entry which is preliminary data.</text>
</comment>
<keyword evidence="1" id="KW-0732">Signal</keyword>
<dbReference type="InterPro" id="IPR022753">
    <property type="entry name" value="T4SS_pilus_biogen_PilP"/>
</dbReference>
<feature type="chain" id="PRO_5045440163" evidence="1">
    <location>
        <begin position="21"/>
        <end position="172"/>
    </location>
</feature>
<dbReference type="RefSeq" id="WP_185710725.1">
    <property type="nucleotide sequence ID" value="NZ_JAAXCZ010000026.1"/>
</dbReference>
<dbReference type="Proteomes" id="UP000534677">
    <property type="component" value="Unassembled WGS sequence"/>
</dbReference>
<reference evidence="2 3" key="1">
    <citation type="submission" date="2020-04" db="EMBL/GenBank/DDBJ databases">
        <title>Pseudomonas crami sp. nov., a novel proteolytic bacterial species isolated from cream.</title>
        <authorList>
            <person name="Hofmann K."/>
            <person name="Woller A."/>
            <person name="Huptas C."/>
            <person name="Wenning M."/>
            <person name="Scherer S."/>
            <person name="Doll E.V."/>
        </authorList>
    </citation>
    <scope>NUCLEOTIDE SEQUENCE [LARGE SCALE GENOMIC DNA]</scope>
    <source>
        <strain evidence="2 3">WS 5096</strain>
    </source>
</reference>
<feature type="signal peptide" evidence="1">
    <location>
        <begin position="1"/>
        <end position="20"/>
    </location>
</feature>
<accession>A0ABR6THQ9</accession>
<organism evidence="2 3">
    <name type="scientific">Pseudomonas cremoris</name>
    <dbReference type="NCBI Taxonomy" id="2724178"/>
    <lineage>
        <taxon>Bacteria</taxon>
        <taxon>Pseudomonadati</taxon>
        <taxon>Pseudomonadota</taxon>
        <taxon>Gammaproteobacteria</taxon>
        <taxon>Pseudomonadales</taxon>
        <taxon>Pseudomonadaceae</taxon>
        <taxon>Pseudomonas</taxon>
    </lineage>
</organism>
<evidence type="ECO:0000256" key="1">
    <source>
        <dbReference type="SAM" id="SignalP"/>
    </source>
</evidence>
<sequence>MRANSLFMLALVLPIFNVSAAELSLPTVGDLSKVQSETIMYEAQAKRAEAKAKMQDNLLKAGDDPASSQVNTAPSVVASDVPTVMGISGVAGRLAASFRYTNGTTASSKSGQLIPGGFMVAEVGIDRVVLTKGDRRIVLQFGVASEPTAATMPFMMPGQIPGLNPPSPAPMH</sequence>